<keyword evidence="1" id="KW-0472">Membrane</keyword>
<dbReference type="RefSeq" id="WP_047317355.1">
    <property type="nucleotide sequence ID" value="NZ_LDPO01000001.1"/>
</dbReference>
<comment type="caution">
    <text evidence="2">The sequence shown here is derived from an EMBL/GenBank/DDBJ whole genome shotgun (WGS) entry which is preliminary data.</text>
</comment>
<dbReference type="EMBL" id="LDPO01000001">
    <property type="protein sequence ID" value="KLO31569.1"/>
    <property type="molecule type" value="Genomic_DNA"/>
</dbReference>
<evidence type="ECO:0000256" key="1">
    <source>
        <dbReference type="SAM" id="Phobius"/>
    </source>
</evidence>
<protein>
    <submittedName>
        <fullName evidence="2">Uncharacterized protein</fullName>
    </submittedName>
</protein>
<sequence>MRPAAKAWIALAAGVIWWDVTCPPGETLSAGCRDARRLAPVPVISGVIYLVLHLLGWLPAEADPLQRLPDYWKR</sequence>
<name>A0ABR5FKL7_9MYCO</name>
<feature type="transmembrane region" description="Helical" evidence="1">
    <location>
        <begin position="39"/>
        <end position="58"/>
    </location>
</feature>
<evidence type="ECO:0000313" key="2">
    <source>
        <dbReference type="EMBL" id="KLO31569.1"/>
    </source>
</evidence>
<keyword evidence="1" id="KW-0812">Transmembrane</keyword>
<dbReference type="Pfam" id="PF24202">
    <property type="entry name" value="DUF7427"/>
    <property type="match status" value="1"/>
</dbReference>
<organism evidence="2 3">
    <name type="scientific">Mycolicibacter heraklionensis</name>
    <dbReference type="NCBI Taxonomy" id="512402"/>
    <lineage>
        <taxon>Bacteria</taxon>
        <taxon>Bacillati</taxon>
        <taxon>Actinomycetota</taxon>
        <taxon>Actinomycetes</taxon>
        <taxon>Mycobacteriales</taxon>
        <taxon>Mycobacteriaceae</taxon>
        <taxon>Mycolicibacter</taxon>
    </lineage>
</organism>
<evidence type="ECO:0000313" key="3">
    <source>
        <dbReference type="Proteomes" id="UP000036464"/>
    </source>
</evidence>
<proteinExistence type="predicted"/>
<dbReference type="Proteomes" id="UP000036464">
    <property type="component" value="Unassembled WGS sequence"/>
</dbReference>
<keyword evidence="3" id="KW-1185">Reference proteome</keyword>
<gene>
    <name evidence="2" type="ORF">ABW16_01640</name>
</gene>
<reference evidence="2 3" key="1">
    <citation type="submission" date="2015-05" db="EMBL/GenBank/DDBJ databases">
        <title>Genome sequence of Mycobacterium heraklionense Davo strain.</title>
        <authorList>
            <person name="Greninger A.L."/>
            <person name="Cunningham G."/>
            <person name="Miller S."/>
        </authorList>
    </citation>
    <scope>NUCLEOTIDE SEQUENCE [LARGE SCALE GENOMIC DNA]</scope>
    <source>
        <strain evidence="2 3">Davo</strain>
    </source>
</reference>
<dbReference type="InterPro" id="IPR055850">
    <property type="entry name" value="DUF7427"/>
</dbReference>
<accession>A0ABR5FKL7</accession>
<keyword evidence="1" id="KW-1133">Transmembrane helix</keyword>